<name>A0A8J0TB64_XENLA</name>
<keyword evidence="10" id="KW-1185">Reference proteome</keyword>
<dbReference type="RefSeq" id="XP_018085578.1">
    <property type="nucleotide sequence ID" value="XM_018230089.2"/>
</dbReference>
<dbReference type="KEGG" id="xla:108698534"/>
<dbReference type="InterPro" id="IPR036236">
    <property type="entry name" value="Znf_C2H2_sf"/>
</dbReference>
<dbReference type="Gene3D" id="3.30.160.60">
    <property type="entry name" value="Classic Zinc Finger"/>
    <property type="match status" value="5"/>
</dbReference>
<evidence type="ECO:0000259" key="9">
    <source>
        <dbReference type="PROSITE" id="PS50157"/>
    </source>
</evidence>
<dbReference type="FunFam" id="3.30.160.60:FF:000912">
    <property type="entry name" value="Zinc finger protein 660"/>
    <property type="match status" value="1"/>
</dbReference>
<feature type="domain" description="C2H2-type" evidence="9">
    <location>
        <begin position="487"/>
        <end position="511"/>
    </location>
</feature>
<dbReference type="FunFam" id="3.30.160.60:FF:000128">
    <property type="entry name" value="zinc finger protein 268 isoform X1"/>
    <property type="match status" value="1"/>
</dbReference>
<evidence type="ECO:0000256" key="8">
    <source>
        <dbReference type="PROSITE-ProRule" id="PRU00042"/>
    </source>
</evidence>
<comment type="subcellular location">
    <subcellularLocation>
        <location evidence="1">Nucleus</location>
    </subcellularLocation>
</comment>
<feature type="domain" description="C2H2-type" evidence="9">
    <location>
        <begin position="431"/>
        <end position="458"/>
    </location>
</feature>
<dbReference type="PANTHER" id="PTHR23234">
    <property type="entry name" value="ZNF44 PROTEIN"/>
    <property type="match status" value="1"/>
</dbReference>
<evidence type="ECO:0000256" key="2">
    <source>
        <dbReference type="ARBA" id="ARBA00006991"/>
    </source>
</evidence>
<dbReference type="SMART" id="SM00355">
    <property type="entry name" value="ZnF_C2H2"/>
    <property type="match status" value="5"/>
</dbReference>
<evidence type="ECO:0000256" key="7">
    <source>
        <dbReference type="ARBA" id="ARBA00023242"/>
    </source>
</evidence>
<dbReference type="PROSITE" id="PS50157">
    <property type="entry name" value="ZINC_FINGER_C2H2_2"/>
    <property type="match status" value="5"/>
</dbReference>
<dbReference type="InterPro" id="IPR050758">
    <property type="entry name" value="Znf_C2H2-type"/>
</dbReference>
<keyword evidence="4" id="KW-0677">Repeat</keyword>
<evidence type="ECO:0000256" key="5">
    <source>
        <dbReference type="ARBA" id="ARBA00022771"/>
    </source>
</evidence>
<keyword evidence="3" id="KW-0479">Metal-binding</keyword>
<dbReference type="GO" id="GO:0000977">
    <property type="term" value="F:RNA polymerase II transcription regulatory region sequence-specific DNA binding"/>
    <property type="evidence" value="ECO:0000318"/>
    <property type="project" value="GO_Central"/>
</dbReference>
<evidence type="ECO:0000256" key="3">
    <source>
        <dbReference type="ARBA" id="ARBA00022723"/>
    </source>
</evidence>
<dbReference type="PANTHER" id="PTHR23234:SF10">
    <property type="entry name" value="RIKEN CDNA 6720489N17 GENE-RELATED"/>
    <property type="match status" value="1"/>
</dbReference>
<comment type="similarity">
    <text evidence="2">Belongs to the krueppel C2H2-type zinc-finger protein family.</text>
</comment>
<dbReference type="Pfam" id="PF00096">
    <property type="entry name" value="zf-C2H2"/>
    <property type="match status" value="4"/>
</dbReference>
<dbReference type="FunFam" id="3.30.160.60:FF:000739">
    <property type="entry name" value="Zgc:171418 protein"/>
    <property type="match status" value="1"/>
</dbReference>
<dbReference type="GO" id="GO:0008270">
    <property type="term" value="F:zinc ion binding"/>
    <property type="evidence" value="ECO:0007669"/>
    <property type="project" value="UniProtKB-KW"/>
</dbReference>
<keyword evidence="6" id="KW-0862">Zinc</keyword>
<gene>
    <name evidence="11" type="primary">LOC108698534</name>
</gene>
<dbReference type="GO" id="GO:0000981">
    <property type="term" value="F:DNA-binding transcription factor activity, RNA polymerase II-specific"/>
    <property type="evidence" value="ECO:0000318"/>
    <property type="project" value="GO_Central"/>
</dbReference>
<dbReference type="GO" id="GO:0005634">
    <property type="term" value="C:nucleus"/>
    <property type="evidence" value="ECO:0000318"/>
    <property type="project" value="GO_Central"/>
</dbReference>
<dbReference type="FunFam" id="3.30.160.60:FF:000303">
    <property type="entry name" value="Zinc finger protein 41"/>
    <property type="match status" value="1"/>
</dbReference>
<accession>A0A8J0TB64</accession>
<dbReference type="OrthoDB" id="6077919at2759"/>
<dbReference type="SUPFAM" id="SSF57667">
    <property type="entry name" value="beta-beta-alpha zinc fingers"/>
    <property type="match status" value="3"/>
</dbReference>
<evidence type="ECO:0000256" key="4">
    <source>
        <dbReference type="ARBA" id="ARBA00022737"/>
    </source>
</evidence>
<feature type="domain" description="C2H2-type" evidence="9">
    <location>
        <begin position="403"/>
        <end position="430"/>
    </location>
</feature>
<keyword evidence="7" id="KW-0539">Nucleus</keyword>
<dbReference type="AlphaFoldDB" id="A0A8J0TB64"/>
<proteinExistence type="inferred from homology"/>
<feature type="domain" description="C2H2-type" evidence="9">
    <location>
        <begin position="375"/>
        <end position="402"/>
    </location>
</feature>
<dbReference type="Proteomes" id="UP000186698">
    <property type="component" value="Chromosome 8L"/>
</dbReference>
<protein>
    <submittedName>
        <fullName evidence="11">Zinc finger protein 578 isoform X1</fullName>
    </submittedName>
</protein>
<evidence type="ECO:0000313" key="11">
    <source>
        <dbReference type="RefSeq" id="XP_018085578.1"/>
    </source>
</evidence>
<dbReference type="GO" id="GO:0006357">
    <property type="term" value="P:regulation of transcription by RNA polymerase II"/>
    <property type="evidence" value="ECO:0000318"/>
    <property type="project" value="GO_Central"/>
</dbReference>
<sequence>MMEVSFMQYLTNSLEMEKKQLTEHILNHALGIIYLLTEEASLLRHIIDSLLIKEMNNKQLSVRILNHALGIIYFLSGEEYAIVKRNSPHSGIHQLTGEVPITCGDVSVYFSMDEWDYIEGHKELYEDLVEKYQNNSDVKVTDIGKSEVNLYEENSTAPVLCRERDEYGIHENRKIIETRIHSNSCAEIQDENINNVCLTYSEETEVENDMVEIESNICADEFTAGLVSDAEETEEPRVTKEEESPKLKSCETTTILHSILADESISRNILSLHSPPKQSDKKMENIGNISHVFQSKHGEQNLPADSTTWSTENFTSSNISYQYSKTNSQDTGNVEWNSIEVKLEMSSDGEHSSREQSCRDFQSLHEGDTEGEKIHKCNVCGKQFGYKCYLTVHLRTHTGEKPHKCDECGKYIASKAKLIIHQRTHTGEKPYSCKECGKQFRSKPYLVEHMRTHTGEKPHRCDDCGKQFAYKSRLIVHQRTHTGEKPHRCYQCGKHFDYVCYLIRHLKTHKW</sequence>
<dbReference type="GeneID" id="108698534"/>
<dbReference type="InterPro" id="IPR013087">
    <property type="entry name" value="Znf_C2H2_type"/>
</dbReference>
<organism evidence="10 11">
    <name type="scientific">Xenopus laevis</name>
    <name type="common">African clawed frog</name>
    <dbReference type="NCBI Taxonomy" id="8355"/>
    <lineage>
        <taxon>Eukaryota</taxon>
        <taxon>Metazoa</taxon>
        <taxon>Chordata</taxon>
        <taxon>Craniata</taxon>
        <taxon>Vertebrata</taxon>
        <taxon>Euteleostomi</taxon>
        <taxon>Amphibia</taxon>
        <taxon>Batrachia</taxon>
        <taxon>Anura</taxon>
        <taxon>Pipoidea</taxon>
        <taxon>Pipidae</taxon>
        <taxon>Xenopodinae</taxon>
        <taxon>Xenopus</taxon>
        <taxon>Xenopus</taxon>
    </lineage>
</organism>
<keyword evidence="5 8" id="KW-0863">Zinc-finger</keyword>
<dbReference type="FunFam" id="3.30.160.60:FF:000671">
    <property type="entry name" value="Zinc finger protein 26"/>
    <property type="match status" value="1"/>
</dbReference>
<evidence type="ECO:0000313" key="10">
    <source>
        <dbReference type="Proteomes" id="UP000186698"/>
    </source>
</evidence>
<feature type="domain" description="C2H2-type" evidence="9">
    <location>
        <begin position="459"/>
        <end position="486"/>
    </location>
</feature>
<reference evidence="11" key="1">
    <citation type="submission" date="2025-08" db="UniProtKB">
        <authorList>
            <consortium name="RefSeq"/>
        </authorList>
    </citation>
    <scope>IDENTIFICATION</scope>
    <source>
        <strain evidence="11">J_2021</strain>
        <tissue evidence="11">Erythrocytes</tissue>
    </source>
</reference>
<dbReference type="PROSITE" id="PS00028">
    <property type="entry name" value="ZINC_FINGER_C2H2_1"/>
    <property type="match status" value="5"/>
</dbReference>
<evidence type="ECO:0000256" key="1">
    <source>
        <dbReference type="ARBA" id="ARBA00004123"/>
    </source>
</evidence>
<evidence type="ECO:0000256" key="6">
    <source>
        <dbReference type="ARBA" id="ARBA00022833"/>
    </source>
</evidence>